<evidence type="ECO:0000313" key="9">
    <source>
        <dbReference type="Proteomes" id="UP000784294"/>
    </source>
</evidence>
<dbReference type="GO" id="GO:0009897">
    <property type="term" value="C:external side of plasma membrane"/>
    <property type="evidence" value="ECO:0007669"/>
    <property type="project" value="TreeGrafter"/>
</dbReference>
<evidence type="ECO:0000256" key="6">
    <source>
        <dbReference type="ARBA" id="ARBA00022833"/>
    </source>
</evidence>
<sequence length="105" mass="11373">MINHLFNAGDDASNNVGTTPCPSRSFTPEPIVASFQRAAREGIHRTVHAGENSPASAVLEAIEEMQAERIGHGYSGLLDNQVYQAILLQSKPGIHFEACDICSFF</sequence>
<evidence type="ECO:0000313" key="8">
    <source>
        <dbReference type="EMBL" id="VEL10596.1"/>
    </source>
</evidence>
<accession>A0A3S5BNE0</accession>
<proteinExistence type="inferred from homology"/>
<keyword evidence="9" id="KW-1185">Reference proteome</keyword>
<evidence type="ECO:0000256" key="5">
    <source>
        <dbReference type="ARBA" id="ARBA00022801"/>
    </source>
</evidence>
<dbReference type="GO" id="GO:0004000">
    <property type="term" value="F:adenosine deaminase activity"/>
    <property type="evidence" value="ECO:0007669"/>
    <property type="project" value="TreeGrafter"/>
</dbReference>
<dbReference type="Gene3D" id="3.20.20.140">
    <property type="entry name" value="Metal-dependent hydrolases"/>
    <property type="match status" value="1"/>
</dbReference>
<dbReference type="OrthoDB" id="272271at2759"/>
<evidence type="ECO:0000259" key="7">
    <source>
        <dbReference type="Pfam" id="PF00962"/>
    </source>
</evidence>
<dbReference type="GO" id="GO:0046103">
    <property type="term" value="P:inosine biosynthetic process"/>
    <property type="evidence" value="ECO:0007669"/>
    <property type="project" value="TreeGrafter"/>
</dbReference>
<organism evidence="8 9">
    <name type="scientific">Protopolystoma xenopodis</name>
    <dbReference type="NCBI Taxonomy" id="117903"/>
    <lineage>
        <taxon>Eukaryota</taxon>
        <taxon>Metazoa</taxon>
        <taxon>Spiralia</taxon>
        <taxon>Lophotrochozoa</taxon>
        <taxon>Platyhelminthes</taxon>
        <taxon>Monogenea</taxon>
        <taxon>Polyopisthocotylea</taxon>
        <taxon>Polystomatidea</taxon>
        <taxon>Polystomatidae</taxon>
        <taxon>Protopolystoma</taxon>
    </lineage>
</organism>
<comment type="caution">
    <text evidence="8">The sequence shown here is derived from an EMBL/GenBank/DDBJ whole genome shotgun (WGS) entry which is preliminary data.</text>
</comment>
<dbReference type="GO" id="GO:0043103">
    <property type="term" value="P:hypoxanthine salvage"/>
    <property type="evidence" value="ECO:0007669"/>
    <property type="project" value="TreeGrafter"/>
</dbReference>
<dbReference type="GO" id="GO:0006154">
    <property type="term" value="P:adenosine catabolic process"/>
    <property type="evidence" value="ECO:0007669"/>
    <property type="project" value="TreeGrafter"/>
</dbReference>
<evidence type="ECO:0000256" key="4">
    <source>
        <dbReference type="ARBA" id="ARBA00022723"/>
    </source>
</evidence>
<dbReference type="AlphaFoldDB" id="A0A3S5BNE0"/>
<keyword evidence="4" id="KW-0479">Metal-binding</keyword>
<dbReference type="Pfam" id="PF00962">
    <property type="entry name" value="A_deaminase"/>
    <property type="match status" value="1"/>
</dbReference>
<dbReference type="SUPFAM" id="SSF51556">
    <property type="entry name" value="Metallo-dependent hydrolases"/>
    <property type="match status" value="1"/>
</dbReference>
<keyword evidence="6" id="KW-0862">Zinc</keyword>
<dbReference type="PANTHER" id="PTHR11409">
    <property type="entry name" value="ADENOSINE DEAMINASE"/>
    <property type="match status" value="1"/>
</dbReference>
<gene>
    <name evidence="8" type="ORF">PXEA_LOCUS4036</name>
</gene>
<dbReference type="GO" id="GO:0060169">
    <property type="term" value="P:negative regulation of adenosine receptor signaling pathway"/>
    <property type="evidence" value="ECO:0007669"/>
    <property type="project" value="TreeGrafter"/>
</dbReference>
<dbReference type="InterPro" id="IPR032466">
    <property type="entry name" value="Metal_Hydrolase"/>
</dbReference>
<name>A0A3S5BNE0_9PLAT</name>
<dbReference type="PANTHER" id="PTHR11409:SF43">
    <property type="entry name" value="ADENOSINE DEAMINASE"/>
    <property type="match status" value="1"/>
</dbReference>
<reference evidence="8" key="1">
    <citation type="submission" date="2018-11" db="EMBL/GenBank/DDBJ databases">
        <authorList>
            <consortium name="Pathogen Informatics"/>
        </authorList>
    </citation>
    <scope>NUCLEOTIDE SEQUENCE</scope>
</reference>
<feature type="domain" description="Adenosine deaminase" evidence="7">
    <location>
        <begin position="30"/>
        <end position="101"/>
    </location>
</feature>
<protein>
    <recommendedName>
        <fullName evidence="3">adenosine deaminase</fullName>
        <ecNumber evidence="3">3.5.4.4</ecNumber>
    </recommendedName>
</protein>
<dbReference type="InterPro" id="IPR006330">
    <property type="entry name" value="Ado/ade_deaminase"/>
</dbReference>
<dbReference type="Proteomes" id="UP000784294">
    <property type="component" value="Unassembled WGS sequence"/>
</dbReference>
<comment type="cofactor">
    <cofactor evidence="1">
        <name>Zn(2+)</name>
        <dbReference type="ChEBI" id="CHEBI:29105"/>
    </cofactor>
</comment>
<dbReference type="GO" id="GO:0046872">
    <property type="term" value="F:metal ion binding"/>
    <property type="evidence" value="ECO:0007669"/>
    <property type="project" value="UniProtKB-KW"/>
</dbReference>
<dbReference type="EMBL" id="CAAALY010009449">
    <property type="protein sequence ID" value="VEL10596.1"/>
    <property type="molecule type" value="Genomic_DNA"/>
</dbReference>
<keyword evidence="5" id="KW-0378">Hydrolase</keyword>
<dbReference type="GO" id="GO:0005829">
    <property type="term" value="C:cytosol"/>
    <property type="evidence" value="ECO:0007669"/>
    <property type="project" value="TreeGrafter"/>
</dbReference>
<dbReference type="EC" id="3.5.4.4" evidence="3"/>
<comment type="similarity">
    <text evidence="2">Belongs to the metallo-dependent hydrolases superfamily. Adenosine and AMP deaminases family.</text>
</comment>
<evidence type="ECO:0000256" key="3">
    <source>
        <dbReference type="ARBA" id="ARBA00012784"/>
    </source>
</evidence>
<evidence type="ECO:0000256" key="2">
    <source>
        <dbReference type="ARBA" id="ARBA00006676"/>
    </source>
</evidence>
<dbReference type="InterPro" id="IPR001365">
    <property type="entry name" value="A_deaminase_dom"/>
</dbReference>
<evidence type="ECO:0000256" key="1">
    <source>
        <dbReference type="ARBA" id="ARBA00001947"/>
    </source>
</evidence>